<accession>A0A6N4SVR1</accession>
<dbReference type="KEGG" id="chu:CHU_3299"/>
<name>A0A6N4SVR1_CYTH3</name>
<protein>
    <submittedName>
        <fullName evidence="1">Uncharacterized protein</fullName>
    </submittedName>
</protein>
<gene>
    <name evidence="1" type="ordered locus">CHU_3299</name>
</gene>
<evidence type="ECO:0000313" key="1">
    <source>
        <dbReference type="EMBL" id="ABG60538.1"/>
    </source>
</evidence>
<organism evidence="1 2">
    <name type="scientific">Cytophaga hutchinsonii (strain ATCC 33406 / DSM 1761 / CIP 103989 / NBRC 15051 / NCIMB 9469 / D465)</name>
    <dbReference type="NCBI Taxonomy" id="269798"/>
    <lineage>
        <taxon>Bacteria</taxon>
        <taxon>Pseudomonadati</taxon>
        <taxon>Bacteroidota</taxon>
        <taxon>Cytophagia</taxon>
        <taxon>Cytophagales</taxon>
        <taxon>Cytophagaceae</taxon>
        <taxon>Cytophaga</taxon>
    </lineage>
</organism>
<dbReference type="Proteomes" id="UP000001822">
    <property type="component" value="Chromosome"/>
</dbReference>
<dbReference type="AlphaFoldDB" id="A0A6N4SVR1"/>
<proteinExistence type="predicted"/>
<dbReference type="RefSeq" id="WP_011586646.1">
    <property type="nucleotide sequence ID" value="NC_008255.1"/>
</dbReference>
<sequence length="169" mass="19528">MIVIDLFITEKCIRDSDGPNYDLDDAKVEDWIFTITSTIGAYGSKKDFSILIHVPKSLTELDVASISAKLREFHHIHTIELKSELMVMKTQSLDALSKGVPIMIAALSLNFVIEKDHNYFEFILKESLYIFGWVSMWKPIELLLYDRWPLNRKLKSYDKMLTLPISIIS</sequence>
<evidence type="ECO:0000313" key="2">
    <source>
        <dbReference type="Proteomes" id="UP000001822"/>
    </source>
</evidence>
<keyword evidence="2" id="KW-1185">Reference proteome</keyword>
<dbReference type="EMBL" id="CP000383">
    <property type="protein sequence ID" value="ABG60538.1"/>
    <property type="molecule type" value="Genomic_DNA"/>
</dbReference>
<reference evidence="1 2" key="1">
    <citation type="journal article" date="2007" name="Appl. Environ. Microbiol.">
        <title>Genome sequence of the cellulolytic gliding bacterium Cytophaga hutchinsonii.</title>
        <authorList>
            <person name="Xie G."/>
            <person name="Bruce D.C."/>
            <person name="Challacombe J.F."/>
            <person name="Chertkov O."/>
            <person name="Detter J.C."/>
            <person name="Gilna P."/>
            <person name="Han C.S."/>
            <person name="Lucas S."/>
            <person name="Misra M."/>
            <person name="Myers G.L."/>
            <person name="Richardson P."/>
            <person name="Tapia R."/>
            <person name="Thayer N."/>
            <person name="Thompson L.S."/>
            <person name="Brettin T.S."/>
            <person name="Henrissat B."/>
            <person name="Wilson D.B."/>
            <person name="McBride M.J."/>
        </authorList>
    </citation>
    <scope>NUCLEOTIDE SEQUENCE [LARGE SCALE GENOMIC DNA]</scope>
    <source>
        <strain evidence="2">ATCC 33406 / DSM 1761 / CIP 103989 / NBRC 15051 / NCIMB 9469 / D465</strain>
    </source>
</reference>